<feature type="region of interest" description="Disordered" evidence="2">
    <location>
        <begin position="878"/>
        <end position="911"/>
    </location>
</feature>
<feature type="region of interest" description="Disordered" evidence="2">
    <location>
        <begin position="540"/>
        <end position="578"/>
    </location>
</feature>
<feature type="domain" description="F-box" evidence="3">
    <location>
        <begin position="2"/>
        <end position="51"/>
    </location>
</feature>
<dbReference type="InterPro" id="IPR014717">
    <property type="entry name" value="Transl_elong_EF1B/ribsomal_bS6"/>
</dbReference>
<dbReference type="Pfam" id="PF01250">
    <property type="entry name" value="Ribosomal_S6"/>
    <property type="match status" value="1"/>
</dbReference>
<dbReference type="NCBIfam" id="TIGR00166">
    <property type="entry name" value="S6"/>
    <property type="match status" value="1"/>
</dbReference>
<protein>
    <recommendedName>
        <fullName evidence="3">F-box domain-containing protein</fullName>
    </recommendedName>
</protein>
<dbReference type="NCBIfam" id="TIGR01640">
    <property type="entry name" value="F_box_assoc_1"/>
    <property type="match status" value="1"/>
</dbReference>
<proteinExistence type="inferred from homology"/>
<comment type="caution">
    <text evidence="4">The sequence shown here is derived from an EMBL/GenBank/DDBJ whole genome shotgun (WGS) entry which is preliminary data.</text>
</comment>
<organism evidence="4 5">
    <name type="scientific">Salix suchowensis</name>
    <dbReference type="NCBI Taxonomy" id="1278906"/>
    <lineage>
        <taxon>Eukaryota</taxon>
        <taxon>Viridiplantae</taxon>
        <taxon>Streptophyta</taxon>
        <taxon>Embryophyta</taxon>
        <taxon>Tracheophyta</taxon>
        <taxon>Spermatophyta</taxon>
        <taxon>Magnoliopsida</taxon>
        <taxon>eudicotyledons</taxon>
        <taxon>Gunneridae</taxon>
        <taxon>Pentapetalae</taxon>
        <taxon>rosids</taxon>
        <taxon>fabids</taxon>
        <taxon>Malpighiales</taxon>
        <taxon>Salicaceae</taxon>
        <taxon>Saliceae</taxon>
        <taxon>Salix</taxon>
    </lineage>
</organism>
<evidence type="ECO:0000259" key="3">
    <source>
        <dbReference type="PROSITE" id="PS50181"/>
    </source>
</evidence>
<dbReference type="CDD" id="cd00473">
    <property type="entry name" value="bS6"/>
    <property type="match status" value="1"/>
</dbReference>
<evidence type="ECO:0000313" key="4">
    <source>
        <dbReference type="EMBL" id="KAJ6322252.1"/>
    </source>
</evidence>
<dbReference type="PANTHER" id="PTHR45270">
    <property type="entry name" value="OS03G0832900 PROTEIN"/>
    <property type="match status" value="1"/>
</dbReference>
<dbReference type="SMART" id="SM00256">
    <property type="entry name" value="FBOX"/>
    <property type="match status" value="1"/>
</dbReference>
<dbReference type="PANTHER" id="PTHR45270:SF4">
    <property type="entry name" value="CHAPERONE DNAJ-DOMAIN SUPERFAMILY PROTEIN"/>
    <property type="match status" value="1"/>
</dbReference>
<dbReference type="InterPro" id="IPR036047">
    <property type="entry name" value="F-box-like_dom_sf"/>
</dbReference>
<reference evidence="4" key="2">
    <citation type="journal article" date="2023" name="Int. J. Mol. Sci.">
        <title>De Novo Assembly and Annotation of 11 Diverse Shrub Willow (Salix) Genomes Reveals Novel Gene Organization in Sex-Linked Regions.</title>
        <authorList>
            <person name="Hyden B."/>
            <person name="Feng K."/>
            <person name="Yates T.B."/>
            <person name="Jawdy S."/>
            <person name="Cereghino C."/>
            <person name="Smart L.B."/>
            <person name="Muchero W."/>
        </authorList>
    </citation>
    <scope>NUCLEOTIDE SEQUENCE</scope>
    <source>
        <tissue evidence="4">Shoot tip</tissue>
    </source>
</reference>
<dbReference type="Pfam" id="PF12937">
    <property type="entry name" value="F-box-like"/>
    <property type="match status" value="1"/>
</dbReference>
<evidence type="ECO:0000256" key="1">
    <source>
        <dbReference type="ARBA" id="ARBA00009512"/>
    </source>
</evidence>
<dbReference type="Proteomes" id="UP001141253">
    <property type="component" value="Chromosome 8"/>
</dbReference>
<dbReference type="InterPro" id="IPR020814">
    <property type="entry name" value="Ribosomal_S6_plastid/chlpt"/>
</dbReference>
<gene>
    <name evidence="4" type="ORF">OIU77_012179</name>
</gene>
<dbReference type="InterPro" id="IPR000529">
    <property type="entry name" value="Ribosomal_bS6"/>
</dbReference>
<reference evidence="4" key="1">
    <citation type="submission" date="2022-10" db="EMBL/GenBank/DDBJ databases">
        <authorList>
            <person name="Hyden B.L."/>
            <person name="Feng K."/>
            <person name="Yates T."/>
            <person name="Jawdy S."/>
            <person name="Smart L.B."/>
            <person name="Muchero W."/>
        </authorList>
    </citation>
    <scope>NUCLEOTIDE SEQUENCE</scope>
    <source>
        <tissue evidence="4">Shoot tip</tissue>
    </source>
</reference>
<dbReference type="InterPro" id="IPR032843">
    <property type="entry name" value="Jiv"/>
</dbReference>
<accession>A0ABQ9A2W7</accession>
<dbReference type="InterPro" id="IPR017451">
    <property type="entry name" value="F-box-assoc_interact_dom"/>
</dbReference>
<dbReference type="Gene3D" id="3.30.70.60">
    <property type="match status" value="1"/>
</dbReference>
<dbReference type="InterPro" id="IPR001810">
    <property type="entry name" value="F-box_dom"/>
</dbReference>
<dbReference type="EMBL" id="JAPFFI010000023">
    <property type="protein sequence ID" value="KAJ6322252.1"/>
    <property type="molecule type" value="Genomic_DNA"/>
</dbReference>
<feature type="region of interest" description="Disordered" evidence="2">
    <location>
        <begin position="646"/>
        <end position="679"/>
    </location>
</feature>
<sequence>MNSGVGFLPDEVIVQVLARLPVKSLFRAKTVCKLWYKLSSDKYFFQLYNEVSAKNSMVLVEVSDSSELKCCLVCVDNLWGVSELSLDFLKDRVKVRASCNGLLCCSSIPDKGVYYVCNPMTREFRLLPRSRERPVTRFYPDGEPTLVGLGCNLSVQKFNVVLAGYHRTFGRRPDGTFICMVFDSDTNKWRKFVSFQDDRIALMNRNRVVFVHGSLHWLTSGCSYILSLDLNCNVWRKISLPDEVIYGAGYRAHLLELDGSLSVIQISEAWMKIWVMKDYESEQWHLVDGVSLRCVRGMVPGIFPISQTSECVFLATYKQVLVYQRKSRVWKEMYSVKNSPPLPLWFSAHAFPLHCHCGSQRMPSRLQSSHNGEYGFFASGFAHSEVEGDDPLGESRRIACKRCGNFHLWVLAKKTKSQARWCQAFIIPPSISFINHHLLTKDSIQMITTVPDLDLSNGKMMLILNFWEFCLKDCKDIHQAKDGDGWVEQSSQPFFFGLLQKVDAPTAYVCTDSKIYDVTDWCICQGMRCPANSHKPSFHVNTSVTSRHHTSKGSSSGQRSGWMPTPNMEETMTEEELSEWLQKAVQAVEFDSYSAGTSNESPSAKAGNGPKSGRGGSSSVNERNHSFSARPLFPSLALRKSVIVEAKKSNKNNNNKKNKQDTHSFVAKPDETTGPYPESILLKEKKAQEDGRVLPEFADAEEEKLFEVLNLALQSELNVERVRHYEVVYLIHEKHDEEVGSVNEKVQDFVREKKGKIWRFNDWGMRRLAYKIQKAKNAHYILMNFELEARWINDFKNMLDKDERVIRHLVIKMDEAITEDCPPPPEFHKLQGGMDNYDEEGGLDYDDDDGEASDEEWEAEAEVVYVDETEGSVISLLGYRKDDEGNNEVRHSKFASASNTGKKRIPEKGGS</sequence>
<evidence type="ECO:0000256" key="2">
    <source>
        <dbReference type="SAM" id="MobiDB-lite"/>
    </source>
</evidence>
<dbReference type="SUPFAM" id="SSF54995">
    <property type="entry name" value="Ribosomal protein S6"/>
    <property type="match status" value="1"/>
</dbReference>
<name>A0ABQ9A2W7_9ROSI</name>
<dbReference type="HAMAP" id="MF_00360">
    <property type="entry name" value="Ribosomal_bS6"/>
    <property type="match status" value="1"/>
</dbReference>
<keyword evidence="5" id="KW-1185">Reference proteome</keyword>
<dbReference type="InterPro" id="IPR035980">
    <property type="entry name" value="Ribosomal_bS6_sf"/>
</dbReference>
<comment type="similarity">
    <text evidence="1">Belongs to the bacterial ribosomal protein bS6 family.</text>
</comment>
<dbReference type="Pfam" id="PF14901">
    <property type="entry name" value="Jiv90"/>
    <property type="match status" value="2"/>
</dbReference>
<dbReference type="InterPro" id="IPR006527">
    <property type="entry name" value="F-box-assoc_dom_typ1"/>
</dbReference>
<feature type="region of interest" description="Disordered" evidence="2">
    <location>
        <begin position="838"/>
        <end position="859"/>
    </location>
</feature>
<dbReference type="SUPFAM" id="SSF81383">
    <property type="entry name" value="F-box domain"/>
    <property type="match status" value="1"/>
</dbReference>
<dbReference type="CDD" id="cd22157">
    <property type="entry name" value="F-box_AtFBW1-like"/>
    <property type="match status" value="1"/>
</dbReference>
<feature type="region of interest" description="Disordered" evidence="2">
    <location>
        <begin position="593"/>
        <end position="627"/>
    </location>
</feature>
<evidence type="ECO:0000313" key="5">
    <source>
        <dbReference type="Proteomes" id="UP001141253"/>
    </source>
</evidence>
<dbReference type="Pfam" id="PF07734">
    <property type="entry name" value="FBA_1"/>
    <property type="match status" value="1"/>
</dbReference>
<dbReference type="Gene3D" id="1.20.1280.50">
    <property type="match status" value="1"/>
</dbReference>
<dbReference type="PROSITE" id="PS50181">
    <property type="entry name" value="FBOX"/>
    <property type="match status" value="1"/>
</dbReference>
<feature type="compositionally biased region" description="Basic and acidic residues" evidence="2">
    <location>
        <begin position="879"/>
        <end position="891"/>
    </location>
</feature>